<keyword evidence="2" id="KW-1185">Reference proteome</keyword>
<geneLocation type="plasmid" evidence="1 2">
    <name>pHl5678-1</name>
</geneLocation>
<evidence type="ECO:0000313" key="2">
    <source>
        <dbReference type="Proteomes" id="UP001058330"/>
    </source>
</evidence>
<dbReference type="Proteomes" id="UP001058330">
    <property type="component" value="Plasmid pHl5678-1"/>
</dbReference>
<proteinExistence type="predicted"/>
<evidence type="ECO:0000313" key="1">
    <source>
        <dbReference type="EMBL" id="UVE52014.1"/>
    </source>
</evidence>
<accession>A0ABY5RIM9</accession>
<keyword evidence="1" id="KW-0614">Plasmid</keyword>
<protein>
    <submittedName>
        <fullName evidence="1">DUF3179 domain-containing protein</fullName>
    </submittedName>
</protein>
<dbReference type="EMBL" id="CP078064">
    <property type="protein sequence ID" value="UVE52014.1"/>
    <property type="molecule type" value="Genomic_DNA"/>
</dbReference>
<gene>
    <name evidence="1" type="ORF">KU306_16975</name>
</gene>
<dbReference type="InterPro" id="IPR021516">
    <property type="entry name" value="DUF3179"/>
</dbReference>
<sequence length="312" mass="34445">MDVLDVLPRDAIPSIDSPTFDTDYFGDGDDAVVVVEGNPSRAYPIRILSYHEIVNDVVDGTPIAVTWCPICGSAVVFERNVEGRTLTFGTSGKLADDALVMYDRETKSEWKQPLGRSISGAFEGTELTALPAPLLSWSKFQSEYPDGLVLQPVYGGEHDPRGQSPQVAYDMSPYDRYERATDFGLREMRGEGPKRTWYRDDIDAKTIVLGVTFDGEAVGYPLSIVEAEGGVVTDTVGGVDILVVSSTHGVTAFENPGFDFELRDETLHADHSSWDPMTGQSDNGRQLLRLPARRMYAFAWQDDHGRDSFYGL</sequence>
<dbReference type="GeneID" id="74530646"/>
<reference evidence="1" key="1">
    <citation type="submission" date="2021-07" db="EMBL/GenBank/DDBJ databases">
        <title>Studies on halocins as antimicrobial molecules from haloarchaea.</title>
        <authorList>
            <person name="Kumar S."/>
            <person name="Khare S.K."/>
        </authorList>
    </citation>
    <scope>NUCLEOTIDE SEQUENCE</scope>
    <source>
        <strain evidence="1">NCIM 5678</strain>
        <plasmid evidence="1">pHl5678-1</plasmid>
    </source>
</reference>
<organism evidence="1 2">
    <name type="scientific">Haloferax larsenii</name>
    <dbReference type="NCBI Taxonomy" id="302484"/>
    <lineage>
        <taxon>Archaea</taxon>
        <taxon>Methanobacteriati</taxon>
        <taxon>Methanobacteriota</taxon>
        <taxon>Stenosarchaea group</taxon>
        <taxon>Halobacteria</taxon>
        <taxon>Halobacteriales</taxon>
        <taxon>Haloferacaceae</taxon>
        <taxon>Haloferax</taxon>
    </lineage>
</organism>
<name>A0ABY5RIM9_HALLR</name>
<dbReference type="RefSeq" id="WP_258303505.1">
    <property type="nucleotide sequence ID" value="NZ_CP078064.1"/>
</dbReference>
<dbReference type="Pfam" id="PF11376">
    <property type="entry name" value="DUF3179"/>
    <property type="match status" value="1"/>
</dbReference>